<gene>
    <name evidence="5" type="ORF">OESDEN_21891</name>
</gene>
<feature type="domain" description="2-oxoacid dehydrogenase acyltransferase catalytic" evidence="4">
    <location>
        <begin position="4"/>
        <end position="94"/>
    </location>
</feature>
<reference evidence="5 6" key="1">
    <citation type="submission" date="2014-03" db="EMBL/GenBank/DDBJ databases">
        <title>Draft genome of the hookworm Oesophagostomum dentatum.</title>
        <authorList>
            <person name="Mitreva M."/>
        </authorList>
    </citation>
    <scope>NUCLEOTIDE SEQUENCE [LARGE SCALE GENOMIC DNA]</scope>
    <source>
        <strain evidence="5 6">OD-Hann</strain>
    </source>
</reference>
<proteinExistence type="predicted"/>
<dbReference type="Pfam" id="PF00198">
    <property type="entry name" value="2-oxoacid_dh"/>
    <property type="match status" value="1"/>
</dbReference>
<evidence type="ECO:0000259" key="4">
    <source>
        <dbReference type="Pfam" id="PF00198"/>
    </source>
</evidence>
<keyword evidence="6" id="KW-1185">Reference proteome</keyword>
<dbReference type="Gene3D" id="3.30.559.10">
    <property type="entry name" value="Chloramphenicol acetyltransferase-like domain"/>
    <property type="match status" value="1"/>
</dbReference>
<organism evidence="5 6">
    <name type="scientific">Oesophagostomum dentatum</name>
    <name type="common">Nodular worm</name>
    <dbReference type="NCBI Taxonomy" id="61180"/>
    <lineage>
        <taxon>Eukaryota</taxon>
        <taxon>Metazoa</taxon>
        <taxon>Ecdysozoa</taxon>
        <taxon>Nematoda</taxon>
        <taxon>Chromadorea</taxon>
        <taxon>Rhabditida</taxon>
        <taxon>Rhabditina</taxon>
        <taxon>Rhabditomorpha</taxon>
        <taxon>Strongyloidea</taxon>
        <taxon>Strongylidae</taxon>
        <taxon>Oesophagostomum</taxon>
    </lineage>
</organism>
<evidence type="ECO:0000313" key="5">
    <source>
        <dbReference type="EMBL" id="KHJ78488.1"/>
    </source>
</evidence>
<dbReference type="SUPFAM" id="SSF52777">
    <property type="entry name" value="CoA-dependent acyltransferases"/>
    <property type="match status" value="1"/>
</dbReference>
<dbReference type="EMBL" id="KN609725">
    <property type="protein sequence ID" value="KHJ78488.1"/>
    <property type="molecule type" value="Genomic_DNA"/>
</dbReference>
<name>A0A0B1RZG4_OESDE</name>
<evidence type="ECO:0000313" key="6">
    <source>
        <dbReference type="Proteomes" id="UP000053660"/>
    </source>
</evidence>
<dbReference type="GO" id="GO:0031405">
    <property type="term" value="F:lipoic acid binding"/>
    <property type="evidence" value="ECO:0007669"/>
    <property type="project" value="TreeGrafter"/>
</dbReference>
<dbReference type="AlphaFoldDB" id="A0A0B1RZG4"/>
<evidence type="ECO:0000256" key="2">
    <source>
        <dbReference type="ARBA" id="ARBA00022679"/>
    </source>
</evidence>
<dbReference type="GO" id="GO:0005739">
    <property type="term" value="C:mitochondrion"/>
    <property type="evidence" value="ECO:0007669"/>
    <property type="project" value="TreeGrafter"/>
</dbReference>
<dbReference type="PANTHER" id="PTHR43178">
    <property type="entry name" value="DIHYDROLIPOAMIDE ACETYLTRANSFERASE COMPONENT OF PYRUVATE DEHYDROGENASE COMPLEX"/>
    <property type="match status" value="1"/>
</dbReference>
<dbReference type="InterPro" id="IPR050743">
    <property type="entry name" value="2-oxoacid_DH_E2_comp"/>
</dbReference>
<dbReference type="GO" id="GO:0016407">
    <property type="term" value="F:acetyltransferase activity"/>
    <property type="evidence" value="ECO:0007669"/>
    <property type="project" value="TreeGrafter"/>
</dbReference>
<keyword evidence="3 5" id="KW-0012">Acyltransferase</keyword>
<evidence type="ECO:0000256" key="3">
    <source>
        <dbReference type="ARBA" id="ARBA00023315"/>
    </source>
</evidence>
<dbReference type="PANTHER" id="PTHR43178:SF5">
    <property type="entry name" value="LIPOAMIDE ACYLTRANSFERASE COMPONENT OF BRANCHED-CHAIN ALPHA-KETO ACID DEHYDROGENASE COMPLEX, MITOCHONDRIAL"/>
    <property type="match status" value="1"/>
</dbReference>
<protein>
    <submittedName>
        <fullName evidence="5">2-oxo acid dehydrogenase acyltransferase</fullName>
    </submittedName>
</protein>
<dbReference type="OrthoDB" id="202158at2759"/>
<dbReference type="InterPro" id="IPR001078">
    <property type="entry name" value="2-oxoacid_DH_actylTfrase"/>
</dbReference>
<dbReference type="Proteomes" id="UP000053660">
    <property type="component" value="Unassembled WGS sequence"/>
</dbReference>
<evidence type="ECO:0000256" key="1">
    <source>
        <dbReference type="ARBA" id="ARBA00001938"/>
    </source>
</evidence>
<accession>A0A0B1RZG4</accession>
<comment type="cofactor">
    <cofactor evidence="1">
        <name>(R)-lipoate</name>
        <dbReference type="ChEBI" id="CHEBI:83088"/>
    </cofactor>
</comment>
<keyword evidence="2 5" id="KW-0808">Transferase</keyword>
<dbReference type="InterPro" id="IPR023213">
    <property type="entry name" value="CAT-like_dom_sf"/>
</dbReference>
<sequence length="97" mass="10871">MKFIQVCADELISIRKQLKELTEERGIKLSLLPFFIKATSLALLEFPSLNASIDEKLENVIHKASHNICLAMDTPGGLVVPNIKNCEQRFVAVISIY</sequence>